<keyword evidence="1" id="KW-0614">Plasmid</keyword>
<sequence>MIVVWPKRDWVALRKGIPGASDSGPLGRDRAQLPHPVGHDLGAARADPVLQRVDKRRGVLSIVAVTPDGRLVTRQFRTSVSSETVISVLRFFRRRIGTPLLVVWDRLVAHRYRATTAYFAAQLSQRPAPACPARVRPPQTSHQMIVRCLRHADLSVTSSREDH</sequence>
<organism evidence="1 2">
    <name type="scientific">Microvirga terrae</name>
    <dbReference type="NCBI Taxonomy" id="2740529"/>
    <lineage>
        <taxon>Bacteria</taxon>
        <taxon>Pseudomonadati</taxon>
        <taxon>Pseudomonadota</taxon>
        <taxon>Alphaproteobacteria</taxon>
        <taxon>Hyphomicrobiales</taxon>
        <taxon>Methylobacteriaceae</taxon>
        <taxon>Microvirga</taxon>
    </lineage>
</organism>
<protein>
    <recommendedName>
        <fullName evidence="3">Tc1-like transposase DDE domain-containing protein</fullName>
    </recommendedName>
</protein>
<evidence type="ECO:0000313" key="1">
    <source>
        <dbReference type="EMBL" id="UVF22583.1"/>
    </source>
</evidence>
<proteinExistence type="predicted"/>
<keyword evidence="2" id="KW-1185">Reference proteome</keyword>
<gene>
    <name evidence="1" type="ORF">HPT29_025935</name>
</gene>
<evidence type="ECO:0000313" key="2">
    <source>
        <dbReference type="Proteomes" id="UP001017257"/>
    </source>
</evidence>
<evidence type="ECO:0008006" key="3">
    <source>
        <dbReference type="Google" id="ProtNLM"/>
    </source>
</evidence>
<dbReference type="EMBL" id="CP102846">
    <property type="protein sequence ID" value="UVF22583.1"/>
    <property type="molecule type" value="Genomic_DNA"/>
</dbReference>
<reference evidence="1" key="1">
    <citation type="submission" date="2022-08" db="EMBL/GenBank/DDBJ databases">
        <title>Microvirga terrae sp. nov., isolated from soil.</title>
        <authorList>
            <person name="Kim K.H."/>
            <person name="Seo Y.L."/>
            <person name="Kim J.M."/>
            <person name="Lee J.K."/>
            <person name="Han D.M."/>
            <person name="Jeon C.O."/>
        </authorList>
    </citation>
    <scope>NUCLEOTIDE SEQUENCE</scope>
    <source>
        <strain evidence="1">R24</strain>
        <plasmid evidence="1">pR24_1</plasmid>
    </source>
</reference>
<name>A0ABY5S001_9HYPH</name>
<geneLocation type="plasmid" evidence="1 2">
    <name>pR24_1</name>
</geneLocation>
<dbReference type="Proteomes" id="UP001017257">
    <property type="component" value="Plasmid pR24_1"/>
</dbReference>
<accession>A0ABY5S001</accession>